<proteinExistence type="predicted"/>
<dbReference type="EMBL" id="WMIE01000041">
    <property type="protein sequence ID" value="MTH80297.1"/>
    <property type="molecule type" value="Genomic_DNA"/>
</dbReference>
<dbReference type="Gene3D" id="3.40.50.300">
    <property type="entry name" value="P-loop containing nucleotide triphosphate hydrolases"/>
    <property type="match status" value="1"/>
</dbReference>
<protein>
    <recommendedName>
        <fullName evidence="3">Sulfotransferase family protein</fullName>
    </recommendedName>
</protein>
<name>A0A6L6JI96_9RHOB</name>
<reference evidence="1 2" key="1">
    <citation type="submission" date="2019-11" db="EMBL/GenBank/DDBJ databases">
        <authorList>
            <person name="Dong K."/>
        </authorList>
    </citation>
    <scope>NUCLEOTIDE SEQUENCE [LARGE SCALE GENOMIC DNA]</scope>
    <source>
        <strain evidence="1 2">NBRC 111993</strain>
    </source>
</reference>
<organism evidence="1 2">
    <name type="scientific">Paracoccus aestuariivivens</name>
    <dbReference type="NCBI Taxonomy" id="1820333"/>
    <lineage>
        <taxon>Bacteria</taxon>
        <taxon>Pseudomonadati</taxon>
        <taxon>Pseudomonadota</taxon>
        <taxon>Alphaproteobacteria</taxon>
        <taxon>Rhodobacterales</taxon>
        <taxon>Paracoccaceae</taxon>
        <taxon>Paracoccus</taxon>
    </lineage>
</organism>
<evidence type="ECO:0008006" key="3">
    <source>
        <dbReference type="Google" id="ProtNLM"/>
    </source>
</evidence>
<gene>
    <name evidence="1" type="ORF">GL286_21645</name>
</gene>
<sequence length="246" mass="27854">MGTSFEAGRACAPAPITGPDHAAIDLVGSACHLGRRQKAARRSSEHMPFIQHNGKRVLLIHIPKTGGTSLENWMKTIAPLRMFSMGVPAASKCTPQHYRMQDVRALLGEGFFDLAVAVVRNPYARIESEYRMRAQLAKESFFKGIANFTPWLEESLSRQKREPFFLDNHLRPQWEFLGSDIEVFRLEDGLLAPAARIADVLGVASPEILPRDLVTDPLDIIWDQIDRIRVREHYARDFETLDYPTD</sequence>
<dbReference type="OrthoDB" id="7444642at2"/>
<dbReference type="Proteomes" id="UP000478183">
    <property type="component" value="Unassembled WGS sequence"/>
</dbReference>
<dbReference type="GO" id="GO:0008146">
    <property type="term" value="F:sulfotransferase activity"/>
    <property type="evidence" value="ECO:0007669"/>
    <property type="project" value="InterPro"/>
</dbReference>
<dbReference type="InterPro" id="IPR005331">
    <property type="entry name" value="Sulfotransferase"/>
</dbReference>
<dbReference type="AlphaFoldDB" id="A0A6L6JI96"/>
<comment type="caution">
    <text evidence="1">The sequence shown here is derived from an EMBL/GenBank/DDBJ whole genome shotgun (WGS) entry which is preliminary data.</text>
</comment>
<evidence type="ECO:0000313" key="1">
    <source>
        <dbReference type="EMBL" id="MTH80297.1"/>
    </source>
</evidence>
<accession>A0A6L6JI96</accession>
<evidence type="ECO:0000313" key="2">
    <source>
        <dbReference type="Proteomes" id="UP000478183"/>
    </source>
</evidence>
<dbReference type="GO" id="GO:0016020">
    <property type="term" value="C:membrane"/>
    <property type="evidence" value="ECO:0007669"/>
    <property type="project" value="InterPro"/>
</dbReference>
<keyword evidence="2" id="KW-1185">Reference proteome</keyword>
<dbReference type="SUPFAM" id="SSF52540">
    <property type="entry name" value="P-loop containing nucleoside triphosphate hydrolases"/>
    <property type="match status" value="1"/>
</dbReference>
<dbReference type="Pfam" id="PF03567">
    <property type="entry name" value="Sulfotransfer_2"/>
    <property type="match status" value="1"/>
</dbReference>
<dbReference type="InterPro" id="IPR027417">
    <property type="entry name" value="P-loop_NTPase"/>
</dbReference>